<feature type="domain" description="HTH tetR-type" evidence="6">
    <location>
        <begin position="30"/>
        <end position="90"/>
    </location>
</feature>
<evidence type="ECO:0000259" key="6">
    <source>
        <dbReference type="PROSITE" id="PS50977"/>
    </source>
</evidence>
<reference evidence="7 8" key="1">
    <citation type="submission" date="2017-12" db="EMBL/GenBank/DDBJ databases">
        <title>Isolation and characterization of estrogens degradatiion strain Microbacterium hominis SJTG1.</title>
        <authorList>
            <person name="Xiong W."/>
            <person name="Yin C."/>
            <person name="Zheng D."/>
            <person name="Liang R."/>
        </authorList>
    </citation>
    <scope>NUCLEOTIDE SEQUENCE [LARGE SCALE GENOMIC DNA]</scope>
    <source>
        <strain evidence="7 8">SJTG1</strain>
    </source>
</reference>
<dbReference type="SUPFAM" id="SSF46689">
    <property type="entry name" value="Homeodomain-like"/>
    <property type="match status" value="1"/>
</dbReference>
<dbReference type="AlphaFoldDB" id="A0A2K9DWS5"/>
<keyword evidence="3" id="KW-0804">Transcription</keyword>
<name>A0A2K9DWS5_9MICO</name>
<dbReference type="Proteomes" id="UP000233276">
    <property type="component" value="Chromosome"/>
</dbReference>
<dbReference type="Pfam" id="PF00440">
    <property type="entry name" value="TetR_N"/>
    <property type="match status" value="1"/>
</dbReference>
<dbReference type="PRINTS" id="PR00455">
    <property type="entry name" value="HTHTETR"/>
</dbReference>
<feature type="region of interest" description="Disordered" evidence="5">
    <location>
        <begin position="1"/>
        <end position="27"/>
    </location>
</feature>
<dbReference type="Gene3D" id="1.10.357.10">
    <property type="entry name" value="Tetracycline Repressor, domain 2"/>
    <property type="match status" value="1"/>
</dbReference>
<feature type="compositionally biased region" description="Low complexity" evidence="5">
    <location>
        <begin position="1"/>
        <end position="14"/>
    </location>
</feature>
<dbReference type="GO" id="GO:0003700">
    <property type="term" value="F:DNA-binding transcription factor activity"/>
    <property type="evidence" value="ECO:0007669"/>
    <property type="project" value="TreeGrafter"/>
</dbReference>
<keyword evidence="2 4" id="KW-0238">DNA-binding</keyword>
<dbReference type="InterPro" id="IPR001647">
    <property type="entry name" value="HTH_TetR"/>
</dbReference>
<dbReference type="GO" id="GO:0000976">
    <property type="term" value="F:transcription cis-regulatory region binding"/>
    <property type="evidence" value="ECO:0007669"/>
    <property type="project" value="TreeGrafter"/>
</dbReference>
<dbReference type="PANTHER" id="PTHR30055">
    <property type="entry name" value="HTH-TYPE TRANSCRIPTIONAL REGULATOR RUTR"/>
    <property type="match status" value="1"/>
</dbReference>
<dbReference type="EMBL" id="CP025299">
    <property type="protein sequence ID" value="AUG29063.1"/>
    <property type="molecule type" value="Genomic_DNA"/>
</dbReference>
<evidence type="ECO:0000313" key="8">
    <source>
        <dbReference type="Proteomes" id="UP000233276"/>
    </source>
</evidence>
<evidence type="ECO:0000256" key="4">
    <source>
        <dbReference type="PROSITE-ProRule" id="PRU00335"/>
    </source>
</evidence>
<dbReference type="InterPro" id="IPR050109">
    <property type="entry name" value="HTH-type_TetR-like_transc_reg"/>
</dbReference>
<organism evidence="7 8">
    <name type="scientific">Microbacterium hominis</name>
    <dbReference type="NCBI Taxonomy" id="162426"/>
    <lineage>
        <taxon>Bacteria</taxon>
        <taxon>Bacillati</taxon>
        <taxon>Actinomycetota</taxon>
        <taxon>Actinomycetes</taxon>
        <taxon>Micrococcales</taxon>
        <taxon>Microbacteriaceae</taxon>
        <taxon>Microbacterium</taxon>
    </lineage>
</organism>
<proteinExistence type="predicted"/>
<evidence type="ECO:0000313" key="7">
    <source>
        <dbReference type="EMBL" id="AUG29063.1"/>
    </source>
</evidence>
<dbReference type="RefSeq" id="WP_101305891.1">
    <property type="nucleotide sequence ID" value="NZ_CP025299.1"/>
</dbReference>
<keyword evidence="1" id="KW-0805">Transcription regulation</keyword>
<dbReference type="PANTHER" id="PTHR30055:SF234">
    <property type="entry name" value="HTH-TYPE TRANSCRIPTIONAL REGULATOR BETI"/>
    <property type="match status" value="1"/>
</dbReference>
<evidence type="ECO:0000256" key="3">
    <source>
        <dbReference type="ARBA" id="ARBA00023163"/>
    </source>
</evidence>
<feature type="DNA-binding region" description="H-T-H motif" evidence="4">
    <location>
        <begin position="53"/>
        <end position="72"/>
    </location>
</feature>
<dbReference type="PROSITE" id="PS50977">
    <property type="entry name" value="HTH_TETR_2"/>
    <property type="match status" value="1"/>
</dbReference>
<gene>
    <name evidence="7" type="ORF">CXR34_06000</name>
</gene>
<evidence type="ECO:0000256" key="1">
    <source>
        <dbReference type="ARBA" id="ARBA00023015"/>
    </source>
</evidence>
<dbReference type="InterPro" id="IPR009057">
    <property type="entry name" value="Homeodomain-like_sf"/>
</dbReference>
<evidence type="ECO:0000256" key="5">
    <source>
        <dbReference type="SAM" id="MobiDB-lite"/>
    </source>
</evidence>
<protein>
    <submittedName>
        <fullName evidence="7">TetR/AcrR family transcriptional regulator</fullName>
    </submittedName>
</protein>
<evidence type="ECO:0000256" key="2">
    <source>
        <dbReference type="ARBA" id="ARBA00023125"/>
    </source>
</evidence>
<sequence length="248" mass="26347">MPARPVAEAEAGRTAARRVGRPAGPTAQGAASREVIVDAAAGVFARLGYDRARMADIIEASGMSKGSVYFHFDSKEALAVAVLEDRHERWIAAVESAVADVDAGQPRLSRLLPAMLSLHREDPDAWVISRLTQRLADAEPTRDLAAAVTRRWIDLVASLIREAQGVDVSAESVDAAALATVLVGAFDGLKMTVDVVGTGDRTDDGRLLAEGGAVLERMLFETVGIVPAEKSRQKSNVRPTSSRAARVP</sequence>
<accession>A0A2K9DWS5</accession>
<dbReference type="KEGG" id="mhos:CXR34_06000"/>
<dbReference type="InterPro" id="IPR036271">
    <property type="entry name" value="Tet_transcr_reg_TetR-rel_C_sf"/>
</dbReference>
<dbReference type="SUPFAM" id="SSF48498">
    <property type="entry name" value="Tetracyclin repressor-like, C-terminal domain"/>
    <property type="match status" value="1"/>
</dbReference>